<dbReference type="Proteomes" id="UP000540989">
    <property type="component" value="Unassembled WGS sequence"/>
</dbReference>
<comment type="caution">
    <text evidence="1">The sequence shown here is derived from an EMBL/GenBank/DDBJ whole genome shotgun (WGS) entry which is preliminary data.</text>
</comment>
<protein>
    <submittedName>
        <fullName evidence="1">Beta-phosphoglucomutase-like phosphatase (HAD superfamily)</fullName>
    </submittedName>
</protein>
<evidence type="ECO:0000313" key="1">
    <source>
        <dbReference type="EMBL" id="MBB5058879.1"/>
    </source>
</evidence>
<dbReference type="InterPro" id="IPR006439">
    <property type="entry name" value="HAD-SF_hydro_IA"/>
</dbReference>
<dbReference type="AlphaFoldDB" id="A0A7W8E537"/>
<dbReference type="PANTHER" id="PTHR43481">
    <property type="entry name" value="FRUCTOSE-1-PHOSPHATE PHOSPHATASE"/>
    <property type="match status" value="1"/>
</dbReference>
<sequence length="197" mass="21513">MSAFTLDEPYAGLIFDCDGTLVDTAPVHFYAVNEALKPLGLEMPEDWYYARAGLTPTALFTDFEELTGVTLDKPDLGRRYAPFFTGNLDKVREIAVVADIARANHGKVPMAVGSNGQLKNVEATLRVTGLLGLFDHVVTAEQVEHGKPAPDVYLEAARRIGVAPAECIVFEDTDEGLEAALRAGMMSRDIREVWKKG</sequence>
<gene>
    <name evidence="1" type="ORF">HDF16_003602</name>
</gene>
<dbReference type="InterPro" id="IPR036412">
    <property type="entry name" value="HAD-like_sf"/>
</dbReference>
<proteinExistence type="predicted"/>
<dbReference type="InterPro" id="IPR051806">
    <property type="entry name" value="HAD-like_SPP"/>
</dbReference>
<dbReference type="CDD" id="cd07505">
    <property type="entry name" value="HAD_BPGM-like"/>
    <property type="match status" value="1"/>
</dbReference>
<dbReference type="RefSeq" id="WP_184219400.1">
    <property type="nucleotide sequence ID" value="NZ_JACHIP010000005.1"/>
</dbReference>
<dbReference type="EMBL" id="JACHIP010000005">
    <property type="protein sequence ID" value="MBB5058879.1"/>
    <property type="molecule type" value="Genomic_DNA"/>
</dbReference>
<dbReference type="SUPFAM" id="SSF56784">
    <property type="entry name" value="HAD-like"/>
    <property type="match status" value="1"/>
</dbReference>
<dbReference type="InterPro" id="IPR023214">
    <property type="entry name" value="HAD_sf"/>
</dbReference>
<dbReference type="Gene3D" id="3.40.50.1000">
    <property type="entry name" value="HAD superfamily/HAD-like"/>
    <property type="match status" value="1"/>
</dbReference>
<dbReference type="PRINTS" id="PR00413">
    <property type="entry name" value="HADHALOGNASE"/>
</dbReference>
<dbReference type="SFLD" id="SFLDS00003">
    <property type="entry name" value="Haloacid_Dehalogenase"/>
    <property type="match status" value="1"/>
</dbReference>
<organism evidence="1 2">
    <name type="scientific">Granulicella aggregans</name>
    <dbReference type="NCBI Taxonomy" id="474949"/>
    <lineage>
        <taxon>Bacteria</taxon>
        <taxon>Pseudomonadati</taxon>
        <taxon>Acidobacteriota</taxon>
        <taxon>Terriglobia</taxon>
        <taxon>Terriglobales</taxon>
        <taxon>Acidobacteriaceae</taxon>
        <taxon>Granulicella</taxon>
    </lineage>
</organism>
<evidence type="ECO:0000313" key="2">
    <source>
        <dbReference type="Proteomes" id="UP000540989"/>
    </source>
</evidence>
<dbReference type="NCBIfam" id="TIGR01509">
    <property type="entry name" value="HAD-SF-IA-v3"/>
    <property type="match status" value="1"/>
</dbReference>
<dbReference type="InterPro" id="IPR023198">
    <property type="entry name" value="PGP-like_dom2"/>
</dbReference>
<dbReference type="SFLD" id="SFLDG01129">
    <property type="entry name" value="C1.5:_HAD__Beta-PGM__Phosphata"/>
    <property type="match status" value="1"/>
</dbReference>
<dbReference type="GO" id="GO:0050308">
    <property type="term" value="F:sugar-phosphatase activity"/>
    <property type="evidence" value="ECO:0007669"/>
    <property type="project" value="TreeGrafter"/>
</dbReference>
<dbReference type="PANTHER" id="PTHR43481:SF4">
    <property type="entry name" value="GLYCEROL-1-PHOSPHATE PHOSPHOHYDROLASE 1-RELATED"/>
    <property type="match status" value="1"/>
</dbReference>
<keyword evidence="2" id="KW-1185">Reference proteome</keyword>
<reference evidence="1 2" key="1">
    <citation type="submission" date="2020-08" db="EMBL/GenBank/DDBJ databases">
        <title>Genomic Encyclopedia of Type Strains, Phase IV (KMG-V): Genome sequencing to study the core and pangenomes of soil and plant-associated prokaryotes.</title>
        <authorList>
            <person name="Whitman W."/>
        </authorList>
    </citation>
    <scope>NUCLEOTIDE SEQUENCE [LARGE SCALE GENOMIC DNA]</scope>
    <source>
        <strain evidence="1 2">M8UP14</strain>
    </source>
</reference>
<dbReference type="Pfam" id="PF13419">
    <property type="entry name" value="HAD_2"/>
    <property type="match status" value="1"/>
</dbReference>
<dbReference type="InterPro" id="IPR041492">
    <property type="entry name" value="HAD_2"/>
</dbReference>
<name>A0A7W8E537_9BACT</name>
<accession>A0A7W8E537</accession>
<dbReference type="Gene3D" id="1.10.150.240">
    <property type="entry name" value="Putative phosphatase, domain 2"/>
    <property type="match status" value="1"/>
</dbReference>